<organism evidence="2 3">
    <name type="scientific">Petrolisthes manimaculis</name>
    <dbReference type="NCBI Taxonomy" id="1843537"/>
    <lineage>
        <taxon>Eukaryota</taxon>
        <taxon>Metazoa</taxon>
        <taxon>Ecdysozoa</taxon>
        <taxon>Arthropoda</taxon>
        <taxon>Crustacea</taxon>
        <taxon>Multicrustacea</taxon>
        <taxon>Malacostraca</taxon>
        <taxon>Eumalacostraca</taxon>
        <taxon>Eucarida</taxon>
        <taxon>Decapoda</taxon>
        <taxon>Pleocyemata</taxon>
        <taxon>Anomura</taxon>
        <taxon>Galatheoidea</taxon>
        <taxon>Porcellanidae</taxon>
        <taxon>Petrolisthes</taxon>
    </lineage>
</organism>
<evidence type="ECO:0000313" key="2">
    <source>
        <dbReference type="EMBL" id="KAK4302254.1"/>
    </source>
</evidence>
<dbReference type="AlphaFoldDB" id="A0AAE1U0Z2"/>
<feature type="region of interest" description="Disordered" evidence="1">
    <location>
        <begin position="1"/>
        <end position="124"/>
    </location>
</feature>
<accession>A0AAE1U0Z2</accession>
<feature type="compositionally biased region" description="Pro residues" evidence="1">
    <location>
        <begin position="106"/>
        <end position="120"/>
    </location>
</feature>
<feature type="compositionally biased region" description="Pro residues" evidence="1">
    <location>
        <begin position="33"/>
        <end position="58"/>
    </location>
</feature>
<comment type="caution">
    <text evidence="2">The sequence shown here is derived from an EMBL/GenBank/DDBJ whole genome shotgun (WGS) entry which is preliminary data.</text>
</comment>
<evidence type="ECO:0000256" key="1">
    <source>
        <dbReference type="SAM" id="MobiDB-lite"/>
    </source>
</evidence>
<reference evidence="2" key="1">
    <citation type="submission" date="2023-11" db="EMBL/GenBank/DDBJ databases">
        <title>Genome assemblies of two species of porcelain crab, Petrolisthes cinctipes and Petrolisthes manimaculis (Anomura: Porcellanidae).</title>
        <authorList>
            <person name="Angst P."/>
        </authorList>
    </citation>
    <scope>NUCLEOTIDE SEQUENCE</scope>
    <source>
        <strain evidence="2">PB745_02</strain>
        <tissue evidence="2">Gill</tissue>
    </source>
</reference>
<gene>
    <name evidence="2" type="ORF">Pmani_025659</name>
</gene>
<proteinExistence type="predicted"/>
<dbReference type="PRINTS" id="PR01217">
    <property type="entry name" value="PRICHEXTENSN"/>
</dbReference>
<dbReference type="Proteomes" id="UP001292094">
    <property type="component" value="Unassembled WGS sequence"/>
</dbReference>
<feature type="compositionally biased region" description="Pro residues" evidence="1">
    <location>
        <begin position="85"/>
        <end position="99"/>
    </location>
</feature>
<feature type="compositionally biased region" description="Polar residues" evidence="1">
    <location>
        <begin position="69"/>
        <end position="81"/>
    </location>
</feature>
<sequence>MRVPIPNTPGPAHLFSRFLHPPGHHRMHIPTSPSNPPPPPPGIYLPHPPPPGTYLPHPPTHHHHHQAPTYLTLQPSNTRHLPTSPSNPPSPGTYLPHPPTLHHHPPPPPSSSPFRPPSAHPNPHLACEITLQMTRFCNE</sequence>
<evidence type="ECO:0000313" key="3">
    <source>
        <dbReference type="Proteomes" id="UP001292094"/>
    </source>
</evidence>
<protein>
    <submittedName>
        <fullName evidence="2">Uncharacterized protein</fullName>
    </submittedName>
</protein>
<dbReference type="EMBL" id="JAWZYT010002761">
    <property type="protein sequence ID" value="KAK4302254.1"/>
    <property type="molecule type" value="Genomic_DNA"/>
</dbReference>
<keyword evidence="3" id="KW-1185">Reference proteome</keyword>
<name>A0AAE1U0Z2_9EUCA</name>